<sequence>MYILCEDTRIIVRLVHARTNALIMRDMASSINECLTSALEKISQLYIRTSSDQSHTSVESFITSICCNSSENPCFLEVNKLFKLDKPWKCPSHGIEHNVHTANIMVPSRVTNEEFLNERPSDLHLRRLSLLYSRHEIRELALQLGLKTAHFDNLLPIDDPETWKFEVVRKCRDSFALTFRNVRYALERRKIGNIHSLCKLVKGDPTDFDKEPEKWDLVPTEEHIDRLAPIIGNNSLQFLIELEMEFKTWEQISYRHTIERDLVKLNKDILEEWRTKFCKMHSLKPTLRKIAQAFSNIGKHIDIVENTLSDLF</sequence>
<keyword evidence="2" id="KW-1185">Reference proteome</keyword>
<gene>
    <name evidence="1" type="ORF">MEDL_64387</name>
</gene>
<comment type="caution">
    <text evidence="1">The sequence shown here is derived from an EMBL/GenBank/DDBJ whole genome shotgun (WGS) entry which is preliminary data.</text>
</comment>
<protein>
    <submittedName>
        <fullName evidence="1">Uncharacterized protein</fullName>
    </submittedName>
</protein>
<name>A0A8S3VGZ8_MYTED</name>
<dbReference type="EMBL" id="CAJPWZ010003133">
    <property type="protein sequence ID" value="CAG2252823.1"/>
    <property type="molecule type" value="Genomic_DNA"/>
</dbReference>
<reference evidence="1" key="1">
    <citation type="submission" date="2021-03" db="EMBL/GenBank/DDBJ databases">
        <authorList>
            <person name="Bekaert M."/>
        </authorList>
    </citation>
    <scope>NUCLEOTIDE SEQUENCE</scope>
</reference>
<dbReference type="AlphaFoldDB" id="A0A8S3VGZ8"/>
<accession>A0A8S3VGZ8</accession>
<evidence type="ECO:0000313" key="2">
    <source>
        <dbReference type="Proteomes" id="UP000683360"/>
    </source>
</evidence>
<organism evidence="1 2">
    <name type="scientific">Mytilus edulis</name>
    <name type="common">Blue mussel</name>
    <dbReference type="NCBI Taxonomy" id="6550"/>
    <lineage>
        <taxon>Eukaryota</taxon>
        <taxon>Metazoa</taxon>
        <taxon>Spiralia</taxon>
        <taxon>Lophotrochozoa</taxon>
        <taxon>Mollusca</taxon>
        <taxon>Bivalvia</taxon>
        <taxon>Autobranchia</taxon>
        <taxon>Pteriomorphia</taxon>
        <taxon>Mytilida</taxon>
        <taxon>Mytiloidea</taxon>
        <taxon>Mytilidae</taxon>
        <taxon>Mytilinae</taxon>
        <taxon>Mytilus</taxon>
    </lineage>
</organism>
<evidence type="ECO:0000313" key="1">
    <source>
        <dbReference type="EMBL" id="CAG2252823.1"/>
    </source>
</evidence>
<dbReference type="Proteomes" id="UP000683360">
    <property type="component" value="Unassembled WGS sequence"/>
</dbReference>
<dbReference type="OrthoDB" id="6124180at2759"/>
<proteinExistence type="predicted"/>